<proteinExistence type="predicted"/>
<evidence type="ECO:0000313" key="2">
    <source>
        <dbReference type="Proteomes" id="UP000648075"/>
    </source>
</evidence>
<reference evidence="1" key="2">
    <citation type="submission" date="2020-09" db="EMBL/GenBank/DDBJ databases">
        <authorList>
            <person name="Sun Q."/>
            <person name="Kim S."/>
        </authorList>
    </citation>
    <scope>NUCLEOTIDE SEQUENCE</scope>
    <source>
        <strain evidence="1">KCTC 32255</strain>
    </source>
</reference>
<evidence type="ECO:0000313" key="1">
    <source>
        <dbReference type="EMBL" id="GGY94618.1"/>
    </source>
</evidence>
<dbReference type="EMBL" id="BMZA01000001">
    <property type="protein sequence ID" value="GGY94618.1"/>
    <property type="molecule type" value="Genomic_DNA"/>
</dbReference>
<sequence length="54" mass="6419">MTERMYRLLEALQRVDRLLDLARSRKLPDPFEIAGLERKRRMAGSRFRDGLVQS</sequence>
<name>A0A918PA32_9SPHN</name>
<dbReference type="RefSeq" id="WP_189619671.1">
    <property type="nucleotide sequence ID" value="NZ_BMZA01000001.1"/>
</dbReference>
<comment type="caution">
    <text evidence="1">The sequence shown here is derived from an EMBL/GenBank/DDBJ whole genome shotgun (WGS) entry which is preliminary data.</text>
</comment>
<reference evidence="1" key="1">
    <citation type="journal article" date="2014" name="Int. J. Syst. Evol. Microbiol.">
        <title>Complete genome sequence of Corynebacterium casei LMG S-19264T (=DSM 44701T), isolated from a smear-ripened cheese.</title>
        <authorList>
            <consortium name="US DOE Joint Genome Institute (JGI-PGF)"/>
            <person name="Walter F."/>
            <person name="Albersmeier A."/>
            <person name="Kalinowski J."/>
            <person name="Ruckert C."/>
        </authorList>
    </citation>
    <scope>NUCLEOTIDE SEQUENCE</scope>
    <source>
        <strain evidence="1">KCTC 32255</strain>
    </source>
</reference>
<dbReference type="Proteomes" id="UP000648075">
    <property type="component" value="Unassembled WGS sequence"/>
</dbReference>
<protein>
    <submittedName>
        <fullName evidence="1">Uncharacterized protein</fullName>
    </submittedName>
</protein>
<organism evidence="1 2">
    <name type="scientific">Novosphingobium colocasiae</name>
    <dbReference type="NCBI Taxonomy" id="1256513"/>
    <lineage>
        <taxon>Bacteria</taxon>
        <taxon>Pseudomonadati</taxon>
        <taxon>Pseudomonadota</taxon>
        <taxon>Alphaproteobacteria</taxon>
        <taxon>Sphingomonadales</taxon>
        <taxon>Sphingomonadaceae</taxon>
        <taxon>Novosphingobium</taxon>
    </lineage>
</organism>
<accession>A0A918PA32</accession>
<keyword evidence="2" id="KW-1185">Reference proteome</keyword>
<dbReference type="AlphaFoldDB" id="A0A918PA32"/>
<gene>
    <name evidence="1" type="ORF">GCM10011614_07100</name>
</gene>